<feature type="region of interest" description="Disordered" evidence="1">
    <location>
        <begin position="1"/>
        <end position="33"/>
    </location>
</feature>
<reference evidence="2 3" key="1">
    <citation type="submission" date="2017-11" db="EMBL/GenBank/DDBJ databases">
        <title>Draft Genome Sequence of Lactobacillus curieae NBRC 111893 isolated from Koso, a Japanese sugar-Vegetable Fermented Beverage.</title>
        <authorList>
            <person name="Chiou T.Y."/>
            <person name="Oshima K."/>
            <person name="Suda W."/>
            <person name="Hattori M."/>
            <person name="Takahashi T."/>
        </authorList>
    </citation>
    <scope>NUCLEOTIDE SEQUENCE [LARGE SCALE GENOMIC DNA]</scope>
    <source>
        <strain evidence="2 3">NBRC111893</strain>
    </source>
</reference>
<accession>A0A401FKN9</accession>
<gene>
    <name evidence="2" type="ORF">NBRC111893_1043</name>
</gene>
<dbReference type="EMBL" id="BEXA01000002">
    <property type="protein sequence ID" value="GAY72897.1"/>
    <property type="molecule type" value="Genomic_DNA"/>
</dbReference>
<evidence type="ECO:0000256" key="1">
    <source>
        <dbReference type="SAM" id="MobiDB-lite"/>
    </source>
</evidence>
<organism evidence="2 3">
    <name type="scientific">Lentilactobacillus kosonis</name>
    <dbReference type="NCBI Taxonomy" id="2810561"/>
    <lineage>
        <taxon>Bacteria</taxon>
        <taxon>Bacillati</taxon>
        <taxon>Bacillota</taxon>
        <taxon>Bacilli</taxon>
        <taxon>Lactobacillales</taxon>
        <taxon>Lactobacillaceae</taxon>
        <taxon>Lentilactobacillus</taxon>
    </lineage>
</organism>
<dbReference type="Proteomes" id="UP000286974">
    <property type="component" value="Unassembled WGS sequence"/>
</dbReference>
<name>A0A401FKN9_9LACO</name>
<proteinExistence type="predicted"/>
<sequence length="55" mass="6194">MDKISKESINDALDKSSFQPPTKGAEHTNIPTPFRINDNNHHLSFLCGLNRNNQS</sequence>
<evidence type="ECO:0000313" key="3">
    <source>
        <dbReference type="Proteomes" id="UP000286974"/>
    </source>
</evidence>
<feature type="compositionally biased region" description="Basic and acidic residues" evidence="1">
    <location>
        <begin position="1"/>
        <end position="14"/>
    </location>
</feature>
<protein>
    <submittedName>
        <fullName evidence="2">Uncharacterized protein</fullName>
    </submittedName>
</protein>
<dbReference type="AlphaFoldDB" id="A0A401FKN9"/>
<keyword evidence="3" id="KW-1185">Reference proteome</keyword>
<comment type="caution">
    <text evidence="2">The sequence shown here is derived from an EMBL/GenBank/DDBJ whole genome shotgun (WGS) entry which is preliminary data.</text>
</comment>
<evidence type="ECO:0000313" key="2">
    <source>
        <dbReference type="EMBL" id="GAY72897.1"/>
    </source>
</evidence>